<gene>
    <name evidence="3" type="ORF">Srubr_19090</name>
</gene>
<reference evidence="4" key="1">
    <citation type="submission" date="2023-07" db="EMBL/GenBank/DDBJ databases">
        <title>Whole genome shotgun sequence of Streptomyces achromogenes subsp. rubradiris NBRC 14000.</title>
        <authorList>
            <person name="Komaki H."/>
            <person name="Tamura T."/>
        </authorList>
    </citation>
    <scope>NUCLEOTIDE SEQUENCE [LARGE SCALE GENOMIC DNA]</scope>
    <source>
        <strain evidence="4">NBRC 14000</strain>
    </source>
</reference>
<proteinExistence type="inferred from homology"/>
<organism evidence="3 4">
    <name type="scientific">Streptomyces rubradiris</name>
    <name type="common">Streptomyces achromogenes subsp. rubradiris</name>
    <dbReference type="NCBI Taxonomy" id="285531"/>
    <lineage>
        <taxon>Bacteria</taxon>
        <taxon>Bacillati</taxon>
        <taxon>Actinomycetota</taxon>
        <taxon>Actinomycetes</taxon>
        <taxon>Kitasatosporales</taxon>
        <taxon>Streptomycetaceae</taxon>
        <taxon>Streptomyces</taxon>
    </lineage>
</organism>
<dbReference type="PANTHER" id="PTHR42733">
    <property type="entry name" value="DJ-1 PROTEIN"/>
    <property type="match status" value="1"/>
</dbReference>
<comment type="caution">
    <text evidence="3">The sequence shown here is derived from an EMBL/GenBank/DDBJ whole genome shotgun (WGS) entry which is preliminary data.</text>
</comment>
<keyword evidence="4" id="KW-1185">Reference proteome</keyword>
<dbReference type="InterPro" id="IPR002818">
    <property type="entry name" value="DJ-1/PfpI"/>
</dbReference>
<comment type="similarity">
    <text evidence="1">Belongs to the peptidase C56 family.</text>
</comment>
<accession>A0ABQ3R897</accession>
<dbReference type="Proteomes" id="UP000646738">
    <property type="component" value="Unassembled WGS sequence"/>
</dbReference>
<dbReference type="RefSeq" id="WP_189997673.1">
    <property type="nucleotide sequence ID" value="NZ_BNCB01000016.1"/>
</dbReference>
<dbReference type="Pfam" id="PF01965">
    <property type="entry name" value="DJ-1_PfpI"/>
    <property type="match status" value="1"/>
</dbReference>
<sequence>MTTATPSTILPPGRLSGRRIGILMESDFVEDEIAYYQHRFLEEGAEVVLLTRLWGRPSLTFRGHDYRAEVTVHNDLESLDYGELSQYSALIVPSGMVADRLRYSEDVTRQAPAVDLLRRAFRLPHLIKAFSCHGLLLMSAARDSMRDRRVTAHNNLVGDVRNMGAVYTNQDLVVDGDLVTSRTVDERHLLARAVIELLAAAKQDPAVAR</sequence>
<feature type="domain" description="DJ-1/PfpI" evidence="2">
    <location>
        <begin position="19"/>
        <end position="196"/>
    </location>
</feature>
<dbReference type="PANTHER" id="PTHR42733:SF2">
    <property type="entry name" value="DJ-1_THIJ_PFPI FAMILY PROTEIN"/>
    <property type="match status" value="1"/>
</dbReference>
<name>A0ABQ3R897_STRRR</name>
<evidence type="ECO:0000313" key="4">
    <source>
        <dbReference type="Proteomes" id="UP000646738"/>
    </source>
</evidence>
<dbReference type="Gene3D" id="3.40.50.880">
    <property type="match status" value="1"/>
</dbReference>
<evidence type="ECO:0000313" key="3">
    <source>
        <dbReference type="EMBL" id="GHI52063.1"/>
    </source>
</evidence>
<dbReference type="EMBL" id="BNEA01000007">
    <property type="protein sequence ID" value="GHI52063.1"/>
    <property type="molecule type" value="Genomic_DNA"/>
</dbReference>
<evidence type="ECO:0000256" key="1">
    <source>
        <dbReference type="ARBA" id="ARBA00008542"/>
    </source>
</evidence>
<dbReference type="InterPro" id="IPR029062">
    <property type="entry name" value="Class_I_gatase-like"/>
</dbReference>
<protein>
    <recommendedName>
        <fullName evidence="2">DJ-1/PfpI domain-containing protein</fullName>
    </recommendedName>
</protein>
<dbReference type="SUPFAM" id="SSF52317">
    <property type="entry name" value="Class I glutamine amidotransferase-like"/>
    <property type="match status" value="1"/>
</dbReference>
<evidence type="ECO:0000259" key="2">
    <source>
        <dbReference type="Pfam" id="PF01965"/>
    </source>
</evidence>
<dbReference type="InterPro" id="IPR006286">
    <property type="entry name" value="C56_PfpI-like"/>
</dbReference>